<name>A0A5C4T6I8_9BACL</name>
<accession>A0A5C4T6I8</accession>
<dbReference type="Proteomes" id="UP000307943">
    <property type="component" value="Unassembled WGS sequence"/>
</dbReference>
<proteinExistence type="predicted"/>
<sequence length="97" mass="11038">MAKYRNVSLVLIIATLVLVVCLQFSVFQRAAARFTASTYIAFNYRSIDLTFQTIEYSPQFGSYFVKYRDQEGQNVGFEVKSKRLPIVVVFDPLNPGA</sequence>
<evidence type="ECO:0000313" key="1">
    <source>
        <dbReference type="EMBL" id="TNJ63839.1"/>
    </source>
</evidence>
<organism evidence="1 2">
    <name type="scientific">Paenibacillus hemerocallicola</name>
    <dbReference type="NCBI Taxonomy" id="1172614"/>
    <lineage>
        <taxon>Bacteria</taxon>
        <taxon>Bacillati</taxon>
        <taxon>Bacillota</taxon>
        <taxon>Bacilli</taxon>
        <taxon>Bacillales</taxon>
        <taxon>Paenibacillaceae</taxon>
        <taxon>Paenibacillus</taxon>
    </lineage>
</organism>
<dbReference type="AlphaFoldDB" id="A0A5C4T6I8"/>
<keyword evidence="2" id="KW-1185">Reference proteome</keyword>
<reference evidence="1 2" key="1">
    <citation type="submission" date="2019-05" db="EMBL/GenBank/DDBJ databases">
        <title>We sequenced the genome of Paenibacillus hemerocallicola KCTC 33185 for further insight into its adaptation and study the phylogeny of Paenibacillus.</title>
        <authorList>
            <person name="Narsing Rao M.P."/>
        </authorList>
    </citation>
    <scope>NUCLEOTIDE SEQUENCE [LARGE SCALE GENOMIC DNA]</scope>
    <source>
        <strain evidence="1 2">KCTC 33185</strain>
    </source>
</reference>
<dbReference type="RefSeq" id="WP_139604695.1">
    <property type="nucleotide sequence ID" value="NZ_VDCQ01000037.1"/>
</dbReference>
<comment type="caution">
    <text evidence="1">The sequence shown here is derived from an EMBL/GenBank/DDBJ whole genome shotgun (WGS) entry which is preliminary data.</text>
</comment>
<evidence type="ECO:0000313" key="2">
    <source>
        <dbReference type="Proteomes" id="UP000307943"/>
    </source>
</evidence>
<dbReference type="OrthoDB" id="2872746at2"/>
<dbReference type="EMBL" id="VDCQ01000037">
    <property type="protein sequence ID" value="TNJ63839.1"/>
    <property type="molecule type" value="Genomic_DNA"/>
</dbReference>
<protein>
    <submittedName>
        <fullName evidence="1">Uncharacterized protein</fullName>
    </submittedName>
</protein>
<gene>
    <name evidence="1" type="ORF">FE784_23470</name>
</gene>